<evidence type="ECO:0000313" key="3">
    <source>
        <dbReference type="RefSeq" id="XP_011648036.1"/>
    </source>
</evidence>
<proteinExistence type="predicted"/>
<keyword evidence="1" id="KW-0812">Transmembrane</keyword>
<keyword evidence="1" id="KW-1133">Transmembrane helix</keyword>
<keyword evidence="2" id="KW-1185">Reference proteome</keyword>
<dbReference type="KEGG" id="pbar:105434096"/>
<dbReference type="RefSeq" id="XP_011648036.1">
    <property type="nucleotide sequence ID" value="XM_011649734.1"/>
</dbReference>
<sequence length="192" mass="22735">MSQFSCKTHALHEHYYKIYRIIFKILGLWPYQQSYLTRLHNLLFASILLTSIIAQLKQLLDQIKDDWNSLKDKLEINIIEEYAYDMRLFIVAITMFTCFVLFFCIIFESLPLILDVVLPLNESRQFHSVTITEYFVNEEKYIYYIVLHELLTGIIGTILLIGILLLIVMYMMHACALFKIASYRIENTIEKS</sequence>
<gene>
    <name evidence="3" type="primary">LOC105434096</name>
</gene>
<protein>
    <submittedName>
        <fullName evidence="3">Uncharacterized protein LOC105434096</fullName>
    </submittedName>
</protein>
<feature type="non-terminal residue" evidence="3">
    <location>
        <position position="192"/>
    </location>
</feature>
<dbReference type="AlphaFoldDB" id="A0A6I9XPL2"/>
<organism evidence="2 3">
    <name type="scientific">Pogonomyrmex barbatus</name>
    <name type="common">red harvester ant</name>
    <dbReference type="NCBI Taxonomy" id="144034"/>
    <lineage>
        <taxon>Eukaryota</taxon>
        <taxon>Metazoa</taxon>
        <taxon>Ecdysozoa</taxon>
        <taxon>Arthropoda</taxon>
        <taxon>Hexapoda</taxon>
        <taxon>Insecta</taxon>
        <taxon>Pterygota</taxon>
        <taxon>Neoptera</taxon>
        <taxon>Endopterygota</taxon>
        <taxon>Hymenoptera</taxon>
        <taxon>Apocrita</taxon>
        <taxon>Aculeata</taxon>
        <taxon>Formicoidea</taxon>
        <taxon>Formicidae</taxon>
        <taxon>Myrmicinae</taxon>
        <taxon>Pogonomyrmex</taxon>
    </lineage>
</organism>
<feature type="transmembrane region" description="Helical" evidence="1">
    <location>
        <begin position="88"/>
        <end position="114"/>
    </location>
</feature>
<evidence type="ECO:0000313" key="2">
    <source>
        <dbReference type="Proteomes" id="UP000504615"/>
    </source>
</evidence>
<dbReference type="GeneID" id="105434096"/>
<keyword evidence="1" id="KW-0472">Membrane</keyword>
<evidence type="ECO:0000256" key="1">
    <source>
        <dbReference type="SAM" id="Phobius"/>
    </source>
</evidence>
<reference evidence="3" key="1">
    <citation type="submission" date="2025-08" db="UniProtKB">
        <authorList>
            <consortium name="RefSeq"/>
        </authorList>
    </citation>
    <scope>IDENTIFICATION</scope>
</reference>
<name>A0A6I9XPL2_9HYME</name>
<feature type="transmembrane region" description="Helical" evidence="1">
    <location>
        <begin position="141"/>
        <end position="170"/>
    </location>
</feature>
<dbReference type="OrthoDB" id="7552791at2759"/>
<accession>A0A6I9XPL2</accession>
<dbReference type="Proteomes" id="UP000504615">
    <property type="component" value="Unplaced"/>
</dbReference>